<feature type="region of interest" description="Disordered" evidence="1">
    <location>
        <begin position="16"/>
        <end position="143"/>
    </location>
</feature>
<dbReference type="Proteomes" id="UP000282977">
    <property type="component" value="Unassembled WGS sequence"/>
</dbReference>
<feature type="compositionally biased region" description="Basic and acidic residues" evidence="1">
    <location>
        <begin position="29"/>
        <end position="40"/>
    </location>
</feature>
<reference evidence="3 4" key="1">
    <citation type="submission" date="2019-01" db="EMBL/GenBank/DDBJ databases">
        <authorList>
            <person name="Chen W.-M."/>
        </authorList>
    </citation>
    <scope>NUCLEOTIDE SEQUENCE [LARGE SCALE GENOMIC DNA]</scope>
    <source>
        <strain evidence="3 4">TLA-22</strain>
    </source>
</reference>
<dbReference type="EMBL" id="RZUL01000001">
    <property type="protein sequence ID" value="RVT43585.1"/>
    <property type="molecule type" value="Genomic_DNA"/>
</dbReference>
<proteinExistence type="predicted"/>
<dbReference type="RefSeq" id="WP_127689126.1">
    <property type="nucleotide sequence ID" value="NZ_RZUL01000001.1"/>
</dbReference>
<accession>A0A437JCG4</accession>
<dbReference type="AlphaFoldDB" id="A0A437JCG4"/>
<organism evidence="3 4">
    <name type="scientific">Sphingobium algorifonticola</name>
    <dbReference type="NCBI Taxonomy" id="2008318"/>
    <lineage>
        <taxon>Bacteria</taxon>
        <taxon>Pseudomonadati</taxon>
        <taxon>Pseudomonadota</taxon>
        <taxon>Alphaproteobacteria</taxon>
        <taxon>Sphingomonadales</taxon>
        <taxon>Sphingomonadaceae</taxon>
        <taxon>Sphingobium</taxon>
    </lineage>
</organism>
<keyword evidence="4" id="KW-1185">Reference proteome</keyword>
<evidence type="ECO:0000313" key="3">
    <source>
        <dbReference type="EMBL" id="RVT43585.1"/>
    </source>
</evidence>
<protein>
    <submittedName>
        <fullName evidence="3">Uncharacterized protein</fullName>
    </submittedName>
</protein>
<sequence length="386" mass="39704">MRQLFLAGAMIAGTFPAAGQTNDAPPALEDFRLDPARDPNRPAVPQAAGPEIDNRPAVPLPSAPAETGATPPPRVAPTMNPTTAAPAARTAIRPRTDASPTVPDEPDMPSPPVMPSPVAGGPVVPSPVPQESSALPSVSATPAAPAGDIPALRWPWIVGGMLIAGMLGVLLLRKRRQASSRRARLSVAPEAPLAQPSPPAKPRAAVPPTPPLPATPDQPAGPALSVALQFTPLSMRTTPGGAQLAYRLALRNISDAVIEGLAVSAFIANADARQPQALSAFYDDPFAPEAHRVADLAPGAAVAVEGLLHLTGERLTPIAVQGRALLIPIVAFRVISLDGDDMTRGAFIVGQESTPPAARMAPFRLDQGPRAYQGLGCRLAQGPVAA</sequence>
<keyword evidence="2" id="KW-0472">Membrane</keyword>
<dbReference type="OrthoDB" id="7499632at2"/>
<name>A0A437JCG4_9SPHN</name>
<feature type="compositionally biased region" description="Pro residues" evidence="1">
    <location>
        <begin position="195"/>
        <end position="216"/>
    </location>
</feature>
<evidence type="ECO:0000256" key="2">
    <source>
        <dbReference type="SAM" id="Phobius"/>
    </source>
</evidence>
<keyword evidence="2" id="KW-0812">Transmembrane</keyword>
<keyword evidence="2" id="KW-1133">Transmembrane helix</keyword>
<evidence type="ECO:0000256" key="1">
    <source>
        <dbReference type="SAM" id="MobiDB-lite"/>
    </source>
</evidence>
<feature type="transmembrane region" description="Helical" evidence="2">
    <location>
        <begin position="154"/>
        <end position="172"/>
    </location>
</feature>
<feature type="region of interest" description="Disordered" evidence="1">
    <location>
        <begin position="182"/>
        <end position="221"/>
    </location>
</feature>
<comment type="caution">
    <text evidence="3">The sequence shown here is derived from an EMBL/GenBank/DDBJ whole genome shotgun (WGS) entry which is preliminary data.</text>
</comment>
<feature type="compositionally biased region" description="Low complexity" evidence="1">
    <location>
        <begin position="116"/>
        <end position="134"/>
    </location>
</feature>
<evidence type="ECO:0000313" key="4">
    <source>
        <dbReference type="Proteomes" id="UP000282977"/>
    </source>
</evidence>
<gene>
    <name evidence="3" type="ORF">ENE74_02910</name>
</gene>
<feature type="compositionally biased region" description="Low complexity" evidence="1">
    <location>
        <begin position="76"/>
        <end position="93"/>
    </location>
</feature>